<keyword evidence="1" id="KW-0732">Signal</keyword>
<organism evidence="2 3">
    <name type="scientific">Pontibacter oryzae</name>
    <dbReference type="NCBI Taxonomy" id="2304593"/>
    <lineage>
        <taxon>Bacteria</taxon>
        <taxon>Pseudomonadati</taxon>
        <taxon>Bacteroidota</taxon>
        <taxon>Cytophagia</taxon>
        <taxon>Cytophagales</taxon>
        <taxon>Hymenobacteraceae</taxon>
        <taxon>Pontibacter</taxon>
    </lineage>
</organism>
<dbReference type="RefSeq" id="WP_119430915.1">
    <property type="nucleotide sequence ID" value="NZ_QWGE01000001.1"/>
</dbReference>
<sequence length="199" mass="23497">MKLLFIVFLSLVSTRLYADSWSEPTVKRYHSNDSIYFVEIVPTKIPEKYWEWKGAKPKKKHKYSPADTTVVPAHAKMYRIENRDTVKVWEQKLVNPHTPVTALVSSDGKYLITFDDWYNVGYGPNVFVVYNEKGKLLKQYSLKDISPFPIDDYSLSISSIWWRCNMEFLSEDKLEVCFQQEDKKKDSRVYNIAKLQFEE</sequence>
<protein>
    <submittedName>
        <fullName evidence="2">Uncharacterized protein</fullName>
    </submittedName>
</protein>
<dbReference type="OrthoDB" id="6023599at2"/>
<evidence type="ECO:0000313" key="2">
    <source>
        <dbReference type="EMBL" id="RIJ43033.1"/>
    </source>
</evidence>
<dbReference type="AlphaFoldDB" id="A0A399SKP4"/>
<feature type="chain" id="PRO_5017467315" evidence="1">
    <location>
        <begin position="19"/>
        <end position="199"/>
    </location>
</feature>
<feature type="signal peptide" evidence="1">
    <location>
        <begin position="1"/>
        <end position="18"/>
    </location>
</feature>
<evidence type="ECO:0000256" key="1">
    <source>
        <dbReference type="SAM" id="SignalP"/>
    </source>
</evidence>
<gene>
    <name evidence="2" type="ORF">D1627_04145</name>
</gene>
<dbReference type="Proteomes" id="UP000266005">
    <property type="component" value="Unassembled WGS sequence"/>
</dbReference>
<proteinExistence type="predicted"/>
<evidence type="ECO:0000313" key="3">
    <source>
        <dbReference type="Proteomes" id="UP000266005"/>
    </source>
</evidence>
<comment type="caution">
    <text evidence="2">The sequence shown here is derived from an EMBL/GenBank/DDBJ whole genome shotgun (WGS) entry which is preliminary data.</text>
</comment>
<keyword evidence="3" id="KW-1185">Reference proteome</keyword>
<reference evidence="3" key="1">
    <citation type="submission" date="2018-08" db="EMBL/GenBank/DDBJ databases">
        <title>Mucilaginibacter sp. MYSH2.</title>
        <authorList>
            <person name="Seo T."/>
        </authorList>
    </citation>
    <scope>NUCLEOTIDE SEQUENCE [LARGE SCALE GENOMIC DNA]</scope>
    <source>
        <strain evidence="3">KIRAN</strain>
    </source>
</reference>
<accession>A0A399SKP4</accession>
<dbReference type="EMBL" id="QWGE01000001">
    <property type="protein sequence ID" value="RIJ43033.1"/>
    <property type="molecule type" value="Genomic_DNA"/>
</dbReference>
<name>A0A399SKP4_9BACT</name>